<dbReference type="GO" id="GO:0003941">
    <property type="term" value="F:L-serine ammonia-lyase activity"/>
    <property type="evidence" value="ECO:0007669"/>
    <property type="project" value="UniProtKB-UniRule"/>
</dbReference>
<dbReference type="InterPro" id="IPR051318">
    <property type="entry name" value="Fe-S_L-Ser"/>
</dbReference>
<gene>
    <name evidence="12" type="ORF">DC3_21150</name>
</gene>
<keyword evidence="6 10" id="KW-0408">Iron</keyword>
<evidence type="ECO:0000256" key="2">
    <source>
        <dbReference type="ARBA" id="ARBA00008636"/>
    </source>
</evidence>
<evidence type="ECO:0000256" key="9">
    <source>
        <dbReference type="ARBA" id="ARBA00049406"/>
    </source>
</evidence>
<dbReference type="AlphaFoldDB" id="A0A511N0S9"/>
<dbReference type="PIRSF" id="PIRSF036692">
    <property type="entry name" value="SDH_B"/>
    <property type="match status" value="1"/>
</dbReference>
<evidence type="ECO:0000256" key="7">
    <source>
        <dbReference type="ARBA" id="ARBA00023014"/>
    </source>
</evidence>
<comment type="cofactor">
    <cofactor evidence="1 10">
        <name>[4Fe-4S] cluster</name>
        <dbReference type="ChEBI" id="CHEBI:49883"/>
    </cofactor>
</comment>
<dbReference type="SUPFAM" id="SSF55021">
    <property type="entry name" value="ACT-like"/>
    <property type="match status" value="1"/>
</dbReference>
<evidence type="ECO:0000256" key="8">
    <source>
        <dbReference type="ARBA" id="ARBA00023239"/>
    </source>
</evidence>
<sequence length="221" mass="23631">MSLLDMIGPVMIGPSSSHTAGACRIGLAARQLLGHTPEKAQIGLHASFAKTGKGHGTHLALIAGILGFEPHDPRLPQAFQEAEKAGLHFEFQDVDLGNVHPNTAQITLQGGQASIEVMASSTGGGIIEVIEVDGFRVSFDGFSPTLLLKYQDAYGMISRVTGLIAIDEVNIASLTCTREKRGGTAMMCIVLDSALSDYAIRKIAHIPEISWIRMLPGFRRL</sequence>
<dbReference type="Proteomes" id="UP000321306">
    <property type="component" value="Unassembled WGS sequence"/>
</dbReference>
<evidence type="ECO:0000313" key="12">
    <source>
        <dbReference type="EMBL" id="GEM46480.1"/>
    </source>
</evidence>
<accession>A0A511N0S9</accession>
<name>A0A511N0S9_DEIC1</name>
<dbReference type="InterPro" id="IPR045865">
    <property type="entry name" value="ACT-like_dom_sf"/>
</dbReference>
<dbReference type="RefSeq" id="WP_146884296.1">
    <property type="nucleotide sequence ID" value="NZ_BJXB01000008.1"/>
</dbReference>
<keyword evidence="8 10" id="KW-0456">Lyase</keyword>
<dbReference type="GO" id="GO:0051539">
    <property type="term" value="F:4 iron, 4 sulfur cluster binding"/>
    <property type="evidence" value="ECO:0007669"/>
    <property type="project" value="UniProtKB-UniRule"/>
</dbReference>
<dbReference type="Gene3D" id="3.30.1330.90">
    <property type="entry name" value="D-3-phosphoglycerate dehydrogenase, domain 3"/>
    <property type="match status" value="1"/>
</dbReference>
<dbReference type="InterPro" id="IPR054480">
    <property type="entry name" value="AHAS_small-like_ACT"/>
</dbReference>
<dbReference type="EMBL" id="BJXB01000008">
    <property type="protein sequence ID" value="GEM46480.1"/>
    <property type="molecule type" value="Genomic_DNA"/>
</dbReference>
<dbReference type="CDD" id="cd04903">
    <property type="entry name" value="ACT_LSD"/>
    <property type="match status" value="1"/>
</dbReference>
<protein>
    <recommendedName>
        <fullName evidence="10">L-serine dehydratase</fullName>
        <ecNumber evidence="10">4.3.1.17</ecNumber>
    </recommendedName>
</protein>
<dbReference type="OrthoDB" id="9813137at2"/>
<keyword evidence="3 10" id="KW-0312">Gluconeogenesis</keyword>
<dbReference type="PANTHER" id="PTHR30182">
    <property type="entry name" value="L-SERINE DEHYDRATASE"/>
    <property type="match status" value="1"/>
</dbReference>
<dbReference type="GO" id="GO:0046872">
    <property type="term" value="F:metal ion binding"/>
    <property type="evidence" value="ECO:0007669"/>
    <property type="project" value="UniProtKB-KW"/>
</dbReference>
<evidence type="ECO:0000256" key="3">
    <source>
        <dbReference type="ARBA" id="ARBA00022432"/>
    </source>
</evidence>
<comment type="similarity">
    <text evidence="2 10">Belongs to the iron-sulfur dependent L-serine dehydratase family.</text>
</comment>
<reference evidence="12 13" key="1">
    <citation type="submission" date="2019-07" db="EMBL/GenBank/DDBJ databases">
        <title>Whole genome shotgun sequence of Deinococcus cellulosilyticus NBRC 106333.</title>
        <authorList>
            <person name="Hosoyama A."/>
            <person name="Uohara A."/>
            <person name="Ohji S."/>
            <person name="Ichikawa N."/>
        </authorList>
    </citation>
    <scope>NUCLEOTIDE SEQUENCE [LARGE SCALE GENOMIC DNA]</scope>
    <source>
        <strain evidence="12 13">NBRC 106333</strain>
    </source>
</reference>
<dbReference type="InterPro" id="IPR029009">
    <property type="entry name" value="ASB_dom_sf"/>
</dbReference>
<evidence type="ECO:0000256" key="6">
    <source>
        <dbReference type="ARBA" id="ARBA00023004"/>
    </source>
</evidence>
<dbReference type="GO" id="GO:0006094">
    <property type="term" value="P:gluconeogenesis"/>
    <property type="evidence" value="ECO:0007669"/>
    <property type="project" value="UniProtKB-KW"/>
</dbReference>
<comment type="catalytic activity">
    <reaction evidence="9 10">
        <text>L-serine = pyruvate + NH4(+)</text>
        <dbReference type="Rhea" id="RHEA:19169"/>
        <dbReference type="ChEBI" id="CHEBI:15361"/>
        <dbReference type="ChEBI" id="CHEBI:28938"/>
        <dbReference type="ChEBI" id="CHEBI:33384"/>
        <dbReference type="EC" id="4.3.1.17"/>
    </reaction>
</comment>
<dbReference type="Gene3D" id="3.30.70.260">
    <property type="match status" value="1"/>
</dbReference>
<organism evidence="12 13">
    <name type="scientific">Deinococcus cellulosilyticus (strain DSM 18568 / NBRC 106333 / KACC 11606 / 5516J-15)</name>
    <dbReference type="NCBI Taxonomy" id="1223518"/>
    <lineage>
        <taxon>Bacteria</taxon>
        <taxon>Thermotogati</taxon>
        <taxon>Deinococcota</taxon>
        <taxon>Deinococci</taxon>
        <taxon>Deinococcales</taxon>
        <taxon>Deinococcaceae</taxon>
        <taxon>Deinococcus</taxon>
    </lineage>
</organism>
<dbReference type="InterPro" id="IPR002912">
    <property type="entry name" value="ACT_dom"/>
</dbReference>
<evidence type="ECO:0000256" key="5">
    <source>
        <dbReference type="ARBA" id="ARBA00022723"/>
    </source>
</evidence>
<evidence type="ECO:0000313" key="13">
    <source>
        <dbReference type="Proteomes" id="UP000321306"/>
    </source>
</evidence>
<keyword evidence="5 10" id="KW-0479">Metal-binding</keyword>
<dbReference type="FunFam" id="3.30.1330.90:FF:000004">
    <property type="entry name" value="L-serine dehydratase, iron-sulfur-dependent subunit beta"/>
    <property type="match status" value="1"/>
</dbReference>
<evidence type="ECO:0000256" key="1">
    <source>
        <dbReference type="ARBA" id="ARBA00001966"/>
    </source>
</evidence>
<dbReference type="InterPro" id="IPR005131">
    <property type="entry name" value="Ser_deHydtase_bsu"/>
</dbReference>
<dbReference type="Pfam" id="PF22629">
    <property type="entry name" value="ACT_AHAS_ss"/>
    <property type="match status" value="1"/>
</dbReference>
<dbReference type="InterPro" id="IPR004643">
    <property type="entry name" value="Fe-S_L-Ser_bsu"/>
</dbReference>
<proteinExistence type="inferred from homology"/>
<dbReference type="PROSITE" id="PS51671">
    <property type="entry name" value="ACT"/>
    <property type="match status" value="1"/>
</dbReference>
<feature type="domain" description="ACT" evidence="11">
    <location>
        <begin position="145"/>
        <end position="217"/>
    </location>
</feature>
<comment type="caution">
    <text evidence="12">The sequence shown here is derived from an EMBL/GenBank/DDBJ whole genome shotgun (WGS) entry which is preliminary data.</text>
</comment>
<evidence type="ECO:0000256" key="10">
    <source>
        <dbReference type="RuleBase" id="RU366059"/>
    </source>
</evidence>
<dbReference type="PANTHER" id="PTHR30182:SF12">
    <property type="entry name" value="L-SERINE DEHYDRATASE, BETA CHAIN-RELATED"/>
    <property type="match status" value="1"/>
</dbReference>
<dbReference type="SUPFAM" id="SSF143548">
    <property type="entry name" value="Serine metabolism enzymes domain"/>
    <property type="match status" value="1"/>
</dbReference>
<dbReference type="EC" id="4.3.1.17" evidence="10"/>
<keyword evidence="13" id="KW-1185">Reference proteome</keyword>
<dbReference type="NCBIfam" id="TIGR00719">
    <property type="entry name" value="sda_beta"/>
    <property type="match status" value="1"/>
</dbReference>
<keyword evidence="4 10" id="KW-0004">4Fe-4S</keyword>
<keyword evidence="7 10" id="KW-0411">Iron-sulfur</keyword>
<evidence type="ECO:0000256" key="4">
    <source>
        <dbReference type="ARBA" id="ARBA00022485"/>
    </source>
</evidence>
<evidence type="ECO:0000259" key="11">
    <source>
        <dbReference type="PROSITE" id="PS51671"/>
    </source>
</evidence>
<dbReference type="Pfam" id="PF03315">
    <property type="entry name" value="SDH_beta"/>
    <property type="match status" value="1"/>
</dbReference>